<dbReference type="EMBL" id="RBZV01000013">
    <property type="protein sequence ID" value="RKP44332.1"/>
    <property type="molecule type" value="Genomic_DNA"/>
</dbReference>
<proteinExistence type="predicted"/>
<protein>
    <submittedName>
        <fullName evidence="2">Uncharacterized protein</fullName>
    </submittedName>
</protein>
<comment type="caution">
    <text evidence="2">The sequence shown here is derived from an EMBL/GenBank/DDBJ whole genome shotgun (WGS) entry which is preliminary data.</text>
</comment>
<feature type="compositionally biased region" description="Basic and acidic residues" evidence="1">
    <location>
        <begin position="41"/>
        <end position="62"/>
    </location>
</feature>
<keyword evidence="3" id="KW-1185">Reference proteome</keyword>
<reference evidence="2 3" key="1">
    <citation type="submission" date="2018-10" db="EMBL/GenBank/DDBJ databases">
        <title>Paraburkholderia sp. 7MK8-2, isolated from soil.</title>
        <authorList>
            <person name="Gao Z.-H."/>
            <person name="Qiu L.-H."/>
        </authorList>
    </citation>
    <scope>NUCLEOTIDE SEQUENCE [LARGE SCALE GENOMIC DNA]</scope>
    <source>
        <strain evidence="2 3">7MK8-2</strain>
    </source>
</reference>
<sequence>MHIERFLRESRVYLFAPLAATRTYLTSDTELTLHVPADASRVSRTDRAASRGMIEAERAPAP</sequence>
<evidence type="ECO:0000256" key="1">
    <source>
        <dbReference type="SAM" id="MobiDB-lite"/>
    </source>
</evidence>
<name>A0A494X1V1_9BURK</name>
<accession>A0A494X1V1</accession>
<dbReference type="Proteomes" id="UP000280434">
    <property type="component" value="Unassembled WGS sequence"/>
</dbReference>
<gene>
    <name evidence="2" type="ORF">D7S89_22650</name>
</gene>
<evidence type="ECO:0000313" key="2">
    <source>
        <dbReference type="EMBL" id="RKP44332.1"/>
    </source>
</evidence>
<feature type="region of interest" description="Disordered" evidence="1">
    <location>
        <begin position="37"/>
        <end position="62"/>
    </location>
</feature>
<organism evidence="2 3">
    <name type="scientific">Trinickia fusca</name>
    <dbReference type="NCBI Taxonomy" id="2419777"/>
    <lineage>
        <taxon>Bacteria</taxon>
        <taxon>Pseudomonadati</taxon>
        <taxon>Pseudomonadota</taxon>
        <taxon>Betaproteobacteria</taxon>
        <taxon>Burkholderiales</taxon>
        <taxon>Burkholderiaceae</taxon>
        <taxon>Trinickia</taxon>
    </lineage>
</organism>
<dbReference type="AlphaFoldDB" id="A0A494X1V1"/>
<evidence type="ECO:0000313" key="3">
    <source>
        <dbReference type="Proteomes" id="UP000280434"/>
    </source>
</evidence>
<dbReference type="RefSeq" id="WP_121281113.1">
    <property type="nucleotide sequence ID" value="NZ_RBZV01000013.1"/>
</dbReference>